<evidence type="ECO:0000313" key="4">
    <source>
        <dbReference type="Proteomes" id="UP000325313"/>
    </source>
</evidence>
<dbReference type="PANTHER" id="PTHR10925">
    <property type="entry name" value="N-ACETYLTRANSFERASE 10"/>
    <property type="match status" value="1"/>
</dbReference>
<organism evidence="3 4">
    <name type="scientific">Puccinia graminis f. sp. tritici</name>
    <dbReference type="NCBI Taxonomy" id="56615"/>
    <lineage>
        <taxon>Eukaryota</taxon>
        <taxon>Fungi</taxon>
        <taxon>Dikarya</taxon>
        <taxon>Basidiomycota</taxon>
        <taxon>Pucciniomycotina</taxon>
        <taxon>Pucciniomycetes</taxon>
        <taxon>Pucciniales</taxon>
        <taxon>Pucciniaceae</taxon>
        <taxon>Puccinia</taxon>
    </lineage>
</organism>
<dbReference type="InterPro" id="IPR032672">
    <property type="entry name" value="TmcA/NAT10/Kre33"/>
</dbReference>
<dbReference type="AlphaFoldDB" id="A0A5B0MKG0"/>
<dbReference type="GO" id="GO:1904812">
    <property type="term" value="P:rRNA acetylation involved in maturation of SSU-rRNA"/>
    <property type="evidence" value="ECO:0007669"/>
    <property type="project" value="TreeGrafter"/>
</dbReference>
<dbReference type="GO" id="GO:0005730">
    <property type="term" value="C:nucleolus"/>
    <property type="evidence" value="ECO:0007669"/>
    <property type="project" value="TreeGrafter"/>
</dbReference>
<dbReference type="GO" id="GO:0000049">
    <property type="term" value="F:tRNA binding"/>
    <property type="evidence" value="ECO:0007669"/>
    <property type="project" value="TreeGrafter"/>
</dbReference>
<name>A0A5B0MKG0_PUCGR</name>
<dbReference type="EMBL" id="VDEP01000456">
    <property type="protein sequence ID" value="KAA1077122.1"/>
    <property type="molecule type" value="Genomic_DNA"/>
</dbReference>
<evidence type="ECO:0000313" key="3">
    <source>
        <dbReference type="EMBL" id="KAA1077122.1"/>
    </source>
</evidence>
<sequence length="90" mass="10370">MVLQERTGFTSNRKKREQKIKREVKKGHREVGDMDPFELFVSLTDIRYTNRKILGQTFGMLVLQDFEALTPNLLARTIETVTGVGSSSFY</sequence>
<accession>A0A5B0MKG0</accession>
<dbReference type="GO" id="GO:1990883">
    <property type="term" value="F:18S rRNA cytidine N-acetyltransferase activity"/>
    <property type="evidence" value="ECO:0007669"/>
    <property type="project" value="TreeGrafter"/>
</dbReference>
<feature type="compositionally biased region" description="Basic residues" evidence="1">
    <location>
        <begin position="12"/>
        <end position="27"/>
    </location>
</feature>
<evidence type="ECO:0000259" key="2">
    <source>
        <dbReference type="Pfam" id="PF08351"/>
    </source>
</evidence>
<dbReference type="Pfam" id="PF08351">
    <property type="entry name" value="TmcA_N"/>
    <property type="match status" value="1"/>
</dbReference>
<reference evidence="3 4" key="1">
    <citation type="submission" date="2019-05" db="EMBL/GenBank/DDBJ databases">
        <title>Emergence of the Ug99 lineage of the wheat stem rust pathogen through somatic hybridization.</title>
        <authorList>
            <person name="Li F."/>
            <person name="Upadhyaya N.M."/>
            <person name="Sperschneider J."/>
            <person name="Matny O."/>
            <person name="Nguyen-Phuc H."/>
            <person name="Mago R."/>
            <person name="Raley C."/>
            <person name="Miller M.E."/>
            <person name="Silverstein K.A.T."/>
            <person name="Henningsen E."/>
            <person name="Hirsch C.D."/>
            <person name="Visser B."/>
            <person name="Pretorius Z.A."/>
            <person name="Steffenson B.J."/>
            <person name="Schwessinger B."/>
            <person name="Dodds P.N."/>
            <person name="Figueroa M."/>
        </authorList>
    </citation>
    <scope>NUCLEOTIDE SEQUENCE [LARGE SCALE GENOMIC DNA]</scope>
    <source>
        <strain evidence="3 4">Ug99</strain>
    </source>
</reference>
<comment type="caution">
    <text evidence="3">The sequence shown here is derived from an EMBL/GenBank/DDBJ whole genome shotgun (WGS) entry which is preliminary data.</text>
</comment>
<protein>
    <submittedName>
        <fullName evidence="3">N-acetyltransferase 10</fullName>
    </submittedName>
</protein>
<dbReference type="Proteomes" id="UP000325313">
    <property type="component" value="Unassembled WGS sequence"/>
</dbReference>
<feature type="domain" description="TmcA/NAT10 N-terminal" evidence="2">
    <location>
        <begin position="28"/>
        <end position="85"/>
    </location>
</feature>
<feature type="region of interest" description="Disordered" evidence="1">
    <location>
        <begin position="1"/>
        <end position="27"/>
    </location>
</feature>
<proteinExistence type="predicted"/>
<dbReference type="InterPro" id="IPR013562">
    <property type="entry name" value="TmcA/NAT10_N"/>
</dbReference>
<keyword evidence="3" id="KW-0808">Transferase</keyword>
<evidence type="ECO:0000256" key="1">
    <source>
        <dbReference type="SAM" id="MobiDB-lite"/>
    </source>
</evidence>
<dbReference type="GO" id="GO:0030686">
    <property type="term" value="C:90S preribosome"/>
    <property type="evidence" value="ECO:0007669"/>
    <property type="project" value="TreeGrafter"/>
</dbReference>
<gene>
    <name evidence="3" type="primary">NAT10</name>
    <name evidence="3" type="ORF">PGTUg99_006489</name>
</gene>
<dbReference type="PANTHER" id="PTHR10925:SF5">
    <property type="entry name" value="RNA CYTIDINE ACETYLTRANSFERASE"/>
    <property type="match status" value="1"/>
</dbReference>